<reference evidence="3 4" key="1">
    <citation type="submission" date="2019-07" db="EMBL/GenBank/DDBJ databases">
        <title>The draft genome sequence of Aquimarina algiphila M91.</title>
        <authorList>
            <person name="Meng X."/>
        </authorList>
    </citation>
    <scope>NUCLEOTIDE SEQUENCE [LARGE SCALE GENOMIC DNA]</scope>
    <source>
        <strain evidence="3 4">M91</strain>
    </source>
</reference>
<feature type="domain" description="Smf/DprA SLOG" evidence="2">
    <location>
        <begin position="7"/>
        <end position="211"/>
    </location>
</feature>
<dbReference type="Gene3D" id="3.40.50.450">
    <property type="match status" value="1"/>
</dbReference>
<dbReference type="GO" id="GO:0009294">
    <property type="term" value="P:DNA-mediated transformation"/>
    <property type="evidence" value="ECO:0007669"/>
    <property type="project" value="InterPro"/>
</dbReference>
<dbReference type="EMBL" id="VLNR01000128">
    <property type="protein sequence ID" value="TSE03044.1"/>
    <property type="molecule type" value="Genomic_DNA"/>
</dbReference>
<dbReference type="AlphaFoldDB" id="A0A554VAD5"/>
<evidence type="ECO:0000313" key="4">
    <source>
        <dbReference type="Proteomes" id="UP000318833"/>
    </source>
</evidence>
<keyword evidence="4" id="KW-1185">Reference proteome</keyword>
<comment type="similarity">
    <text evidence="1">Belongs to the DprA/Smf family.</text>
</comment>
<evidence type="ECO:0000313" key="3">
    <source>
        <dbReference type="EMBL" id="TSE03044.1"/>
    </source>
</evidence>
<dbReference type="PANTHER" id="PTHR43022:SF1">
    <property type="entry name" value="PROTEIN SMF"/>
    <property type="match status" value="1"/>
</dbReference>
<dbReference type="InterPro" id="IPR003488">
    <property type="entry name" value="DprA"/>
</dbReference>
<protein>
    <submittedName>
        <fullName evidence="3">DNA-processing protein DprA</fullName>
    </submittedName>
</protein>
<dbReference type="InterPro" id="IPR057666">
    <property type="entry name" value="DrpA_SLOG"/>
</dbReference>
<evidence type="ECO:0000256" key="1">
    <source>
        <dbReference type="ARBA" id="ARBA00006525"/>
    </source>
</evidence>
<dbReference type="PANTHER" id="PTHR43022">
    <property type="entry name" value="PROTEIN SMF"/>
    <property type="match status" value="1"/>
</dbReference>
<name>A0A554VAD5_9FLAO</name>
<dbReference type="RefSeq" id="WP_143919134.1">
    <property type="nucleotide sequence ID" value="NZ_CANMIK010000115.1"/>
</dbReference>
<accession>A0A554VAD5</accession>
<dbReference type="OrthoDB" id="9785707at2"/>
<gene>
    <name evidence="3" type="ORF">FOF46_30125</name>
</gene>
<dbReference type="SUPFAM" id="SSF102405">
    <property type="entry name" value="MCP/YpsA-like"/>
    <property type="match status" value="1"/>
</dbReference>
<sequence>MSIKDFKEYKTHLTEFELKNCPENLFSEGYFSLIYEGQRVSVVGSRKVSREGKIRADIITKALVEKGITVVSGLAEGVDTIAHNSAIKYGGKTIAVLGTPLSQAYPKANETLLNEIKKNHLAISQFPENYPVRPANFPIRNRTMALISDATIIIEATEKSGTRHQGWEALRLGRTVLILESIANDKSMTWPSEMINYGAQVLTRQNINMILDELPYLTSKIDYAF</sequence>
<dbReference type="Proteomes" id="UP000318833">
    <property type="component" value="Unassembled WGS sequence"/>
</dbReference>
<organism evidence="3 4">
    <name type="scientific">Aquimarina algiphila</name>
    <dbReference type="NCBI Taxonomy" id="2047982"/>
    <lineage>
        <taxon>Bacteria</taxon>
        <taxon>Pseudomonadati</taxon>
        <taxon>Bacteroidota</taxon>
        <taxon>Flavobacteriia</taxon>
        <taxon>Flavobacteriales</taxon>
        <taxon>Flavobacteriaceae</taxon>
        <taxon>Aquimarina</taxon>
    </lineage>
</organism>
<evidence type="ECO:0000259" key="2">
    <source>
        <dbReference type="Pfam" id="PF02481"/>
    </source>
</evidence>
<proteinExistence type="inferred from homology"/>
<dbReference type="Pfam" id="PF02481">
    <property type="entry name" value="DNA_processg_A"/>
    <property type="match status" value="1"/>
</dbReference>
<comment type="caution">
    <text evidence="3">The sequence shown here is derived from an EMBL/GenBank/DDBJ whole genome shotgun (WGS) entry which is preliminary data.</text>
</comment>